<dbReference type="Proteomes" id="UP001500353">
    <property type="component" value="Unassembled WGS sequence"/>
</dbReference>
<dbReference type="EMBL" id="BAABHX010000006">
    <property type="protein sequence ID" value="GAA5098655.1"/>
    <property type="molecule type" value="Genomic_DNA"/>
</dbReference>
<dbReference type="InterPro" id="IPR021326">
    <property type="entry name" value="DUF2931"/>
</dbReference>
<protein>
    <recommendedName>
        <fullName evidence="3">DUF2931 domain-containing protein</fullName>
    </recommendedName>
</protein>
<name>A0ABP9MPW0_9FLAO</name>
<evidence type="ECO:0000313" key="1">
    <source>
        <dbReference type="EMBL" id="GAA5098655.1"/>
    </source>
</evidence>
<comment type="caution">
    <text evidence="1">The sequence shown here is derived from an EMBL/GenBank/DDBJ whole genome shotgun (WGS) entry which is preliminary data.</text>
</comment>
<proteinExistence type="predicted"/>
<evidence type="ECO:0000313" key="2">
    <source>
        <dbReference type="Proteomes" id="UP001500353"/>
    </source>
</evidence>
<reference evidence="2" key="1">
    <citation type="journal article" date="2019" name="Int. J. Syst. Evol. Microbiol.">
        <title>The Global Catalogue of Microorganisms (GCM) 10K type strain sequencing project: providing services to taxonomists for standard genome sequencing and annotation.</title>
        <authorList>
            <consortium name="The Broad Institute Genomics Platform"/>
            <consortium name="The Broad Institute Genome Sequencing Center for Infectious Disease"/>
            <person name="Wu L."/>
            <person name="Ma J."/>
        </authorList>
    </citation>
    <scope>NUCLEOTIDE SEQUENCE [LARGE SCALE GENOMIC DNA]</scope>
    <source>
        <strain evidence="2">JCM 18019</strain>
    </source>
</reference>
<keyword evidence="2" id="KW-1185">Reference proteome</keyword>
<evidence type="ECO:0008006" key="3">
    <source>
        <dbReference type="Google" id="ProtNLM"/>
    </source>
</evidence>
<organism evidence="1 2">
    <name type="scientific">Chryseobacterium ginsengisoli</name>
    <dbReference type="NCBI Taxonomy" id="363853"/>
    <lineage>
        <taxon>Bacteria</taxon>
        <taxon>Pseudomonadati</taxon>
        <taxon>Bacteroidota</taxon>
        <taxon>Flavobacteriia</taxon>
        <taxon>Flavobacteriales</taxon>
        <taxon>Weeksellaceae</taxon>
        <taxon>Chryseobacterium group</taxon>
        <taxon>Chryseobacterium</taxon>
    </lineage>
</organism>
<gene>
    <name evidence="1" type="ORF">GCM10023210_35060</name>
</gene>
<dbReference type="Pfam" id="PF11153">
    <property type="entry name" value="DUF2931"/>
    <property type="match status" value="1"/>
</dbReference>
<sequence length="354" mass="41284">MNFKTQIVAWLLGIFQLISCQQSKKQSMSEKETVPVYNVEISHPDNKYLITPVEDKIFTFEGNDSSLPYGSSSGNWGDSGKTFTERRGTPKGADIVYFSRYEDTFYHLKTDFPEKEVKDFIRRAYADEEDNDCGILKEFVYTDQENYCGAYKKLGDLVFGFAPKGMVVVWLRFGYVQIELGKFQAEVVKDDKKYAEKLFSKISQTREDIKKDLFIANASPLVWEKYRTRYQWAPTIHSENKGFKLFNIQAEYYNGEREVMLRPWVEKPVMKERALPKEITFFWETGKGEAFEGRAFFNWAETDDQFENAGENFPLELKIAPDNKSFEVLLLGHPIKIDSTRVYTSNFTFKDSYK</sequence>
<accession>A0ABP9MPW0</accession>